<dbReference type="NCBIfam" id="TIGR01460">
    <property type="entry name" value="HAD-SF-IIA"/>
    <property type="match status" value="1"/>
</dbReference>
<dbReference type="Pfam" id="PF13344">
    <property type="entry name" value="Hydrolase_6"/>
    <property type="match status" value="1"/>
</dbReference>
<feature type="domain" description="Protein N-terminal glutamine amidohydrolase alpha beta roll" evidence="5">
    <location>
        <begin position="288"/>
        <end position="441"/>
    </location>
</feature>
<evidence type="ECO:0000313" key="6">
    <source>
        <dbReference type="EMBL" id="KAG2207893.1"/>
    </source>
</evidence>
<dbReference type="InterPro" id="IPR036412">
    <property type="entry name" value="HAD-like_sf"/>
</dbReference>
<dbReference type="FunFam" id="3.40.50.1000:FF:000039">
    <property type="entry name" value="Phosphoglycolate phosphatase"/>
    <property type="match status" value="1"/>
</dbReference>
<comment type="catalytic activity">
    <reaction evidence="2">
        <text>4-nitrophenyl phosphate + H2O = 4-nitrophenol + phosphate + H(+)</text>
        <dbReference type="Rhea" id="RHEA:21664"/>
        <dbReference type="ChEBI" id="CHEBI:15377"/>
        <dbReference type="ChEBI" id="CHEBI:15378"/>
        <dbReference type="ChEBI" id="CHEBI:43474"/>
        <dbReference type="ChEBI" id="CHEBI:57917"/>
        <dbReference type="ChEBI" id="CHEBI:61146"/>
        <dbReference type="EC" id="3.1.3.41"/>
    </reaction>
</comment>
<dbReference type="PANTHER" id="PTHR19288">
    <property type="entry name" value="4-NITROPHENYLPHOSPHATASE-RELATED"/>
    <property type="match status" value="1"/>
</dbReference>
<dbReference type="Gene3D" id="3.40.50.1000">
    <property type="entry name" value="HAD superfamily/HAD-like"/>
    <property type="match status" value="2"/>
</dbReference>
<sequence length="446" mass="50507">MLEYIQTKEEREAFIDKYDNFLFDCDGVLWEGTNMFTGVPEAMNLLREKGKRVFFVTNNSTKSRSSFLKKFEGFGIKAELSEVFSSAFATAAYLKHVLNFPEDKKVYIVGMDGIKHELEAEGIRSCGGEEDSGITDNDPVPDDKEVGAVVIGLDTKVNYKKYSKAFAYLTRNPGCYFIVTNEDTTFPQHGDFYPGAGAIAAPIIAALGRRPDAVLGKPAQNMLEAIRAESHIDLKKTCMIGDRLDTDIEFGINGGVDTLCVLTGITTKEVLLSPENKVKSTYYIDAFEIEEKQPDMLHSTNVIYISNDIKMVPLWKQKAGVDEQPVVWDYHVILFVQKDKEALVYDYDSVLSFPCTVEEYINETFKPAYKLRSEFDRYFRVVPAETYLSLFSSDRSHMIKSDGSYHAPPPNYPAIQSCDEVMNLDQFISMRKNNKYGIVCKQFYKI</sequence>
<dbReference type="InterPro" id="IPR037132">
    <property type="entry name" value="N_Gln_amidohydro_ab_roll_sf"/>
</dbReference>
<dbReference type="OrthoDB" id="413953at2759"/>
<proteinExistence type="predicted"/>
<keyword evidence="1" id="KW-0378">Hydrolase</keyword>
<protein>
    <recommendedName>
        <fullName evidence="4">4-nitrophenylphosphatase</fullName>
        <ecNumber evidence="3">3.1.3.41</ecNumber>
    </recommendedName>
</protein>
<dbReference type="AlphaFoldDB" id="A0A8H7V925"/>
<dbReference type="InterPro" id="IPR023214">
    <property type="entry name" value="HAD_sf"/>
</dbReference>
<evidence type="ECO:0000256" key="1">
    <source>
        <dbReference type="ARBA" id="ARBA00022801"/>
    </source>
</evidence>
<evidence type="ECO:0000259" key="5">
    <source>
        <dbReference type="Pfam" id="PF09764"/>
    </source>
</evidence>
<dbReference type="Pfam" id="PF09764">
    <property type="entry name" value="Nt_Gln_amidase"/>
    <property type="match status" value="1"/>
</dbReference>
<dbReference type="EMBL" id="JAEPRD010000022">
    <property type="protein sequence ID" value="KAG2207893.1"/>
    <property type="molecule type" value="Genomic_DNA"/>
</dbReference>
<keyword evidence="7" id="KW-1185">Reference proteome</keyword>
<dbReference type="InterPro" id="IPR023128">
    <property type="entry name" value="Prot_N_Gln_amidohydro_ab_roll"/>
</dbReference>
<dbReference type="Gene3D" id="3.10.620.10">
    <property type="entry name" value="Protein N-terminal glutamine amidohydrolase, alpha beta roll"/>
    <property type="match status" value="1"/>
</dbReference>
<dbReference type="SUPFAM" id="SSF56784">
    <property type="entry name" value="HAD-like"/>
    <property type="match status" value="1"/>
</dbReference>
<dbReference type="NCBIfam" id="TIGR01452">
    <property type="entry name" value="PGP_euk"/>
    <property type="match status" value="1"/>
</dbReference>
<name>A0A8H7V925_9FUNG</name>
<dbReference type="PANTHER" id="PTHR19288:SF46">
    <property type="entry name" value="HALOACID DEHALOGENASE-LIKE HYDROLASE DOMAIN-CONTAINING PROTEIN 2"/>
    <property type="match status" value="1"/>
</dbReference>
<organism evidence="6 7">
    <name type="scientific">Mucor saturninus</name>
    <dbReference type="NCBI Taxonomy" id="64648"/>
    <lineage>
        <taxon>Eukaryota</taxon>
        <taxon>Fungi</taxon>
        <taxon>Fungi incertae sedis</taxon>
        <taxon>Mucoromycota</taxon>
        <taxon>Mucoromycotina</taxon>
        <taxon>Mucoromycetes</taxon>
        <taxon>Mucorales</taxon>
        <taxon>Mucorineae</taxon>
        <taxon>Mucoraceae</taxon>
        <taxon>Mucor</taxon>
    </lineage>
</organism>
<dbReference type="InterPro" id="IPR006349">
    <property type="entry name" value="PGP_euk"/>
</dbReference>
<dbReference type="Proteomes" id="UP000603453">
    <property type="component" value="Unassembled WGS sequence"/>
</dbReference>
<dbReference type="GO" id="GO:0005737">
    <property type="term" value="C:cytoplasm"/>
    <property type="evidence" value="ECO:0007669"/>
    <property type="project" value="TreeGrafter"/>
</dbReference>
<reference evidence="6" key="1">
    <citation type="submission" date="2020-12" db="EMBL/GenBank/DDBJ databases">
        <title>Metabolic potential, ecology and presence of endohyphal bacteria is reflected in genomic diversity of Mucoromycotina.</title>
        <authorList>
            <person name="Muszewska A."/>
            <person name="Okrasinska A."/>
            <person name="Steczkiewicz K."/>
            <person name="Drgas O."/>
            <person name="Orlowska M."/>
            <person name="Perlinska-Lenart U."/>
            <person name="Aleksandrzak-Piekarczyk T."/>
            <person name="Szatraj K."/>
            <person name="Zielenkiewicz U."/>
            <person name="Pilsyk S."/>
            <person name="Malc E."/>
            <person name="Mieczkowski P."/>
            <person name="Kruszewska J.S."/>
            <person name="Biernat P."/>
            <person name="Pawlowska J."/>
        </authorList>
    </citation>
    <scope>NUCLEOTIDE SEQUENCE</scope>
    <source>
        <strain evidence="6">WA0000017839</strain>
    </source>
</reference>
<evidence type="ECO:0000313" key="7">
    <source>
        <dbReference type="Proteomes" id="UP000603453"/>
    </source>
</evidence>
<gene>
    <name evidence="6" type="ORF">INT47_010877</name>
</gene>
<evidence type="ECO:0000256" key="3">
    <source>
        <dbReference type="ARBA" id="ARBA00066659"/>
    </source>
</evidence>
<evidence type="ECO:0000256" key="4">
    <source>
        <dbReference type="ARBA" id="ARBA00069197"/>
    </source>
</evidence>
<comment type="caution">
    <text evidence="6">The sequence shown here is derived from an EMBL/GenBank/DDBJ whole genome shotgun (WGS) entry which is preliminary data.</text>
</comment>
<dbReference type="GO" id="GO:0008967">
    <property type="term" value="F:phosphoglycolate phosphatase activity"/>
    <property type="evidence" value="ECO:0007669"/>
    <property type="project" value="TreeGrafter"/>
</dbReference>
<accession>A0A8H7V925</accession>
<dbReference type="GO" id="GO:0004035">
    <property type="term" value="F:alkaline phosphatase activity"/>
    <property type="evidence" value="ECO:0007669"/>
    <property type="project" value="TreeGrafter"/>
</dbReference>
<dbReference type="InterPro" id="IPR006357">
    <property type="entry name" value="HAD-SF_hydro_IIA"/>
</dbReference>
<evidence type="ECO:0000256" key="2">
    <source>
        <dbReference type="ARBA" id="ARBA00050247"/>
    </source>
</evidence>
<dbReference type="EC" id="3.1.3.41" evidence="3"/>
<dbReference type="Pfam" id="PF13242">
    <property type="entry name" value="Hydrolase_like"/>
    <property type="match status" value="1"/>
</dbReference>
<dbReference type="GO" id="GO:0016811">
    <property type="term" value="F:hydrolase activity, acting on carbon-nitrogen (but not peptide) bonds, in linear amides"/>
    <property type="evidence" value="ECO:0007669"/>
    <property type="project" value="InterPro"/>
</dbReference>